<feature type="transmembrane region" description="Helical" evidence="7">
    <location>
        <begin position="12"/>
        <end position="37"/>
    </location>
</feature>
<gene>
    <name evidence="8" type="ORF">GQ43DRAFT_485117</name>
</gene>
<dbReference type="PRINTS" id="PR00385">
    <property type="entry name" value="P450"/>
</dbReference>
<evidence type="ECO:0000256" key="3">
    <source>
        <dbReference type="ARBA" id="ARBA00022723"/>
    </source>
</evidence>
<protein>
    <submittedName>
        <fullName evidence="8">Benzoate 4-monooxygenase cytochrome P450</fullName>
    </submittedName>
</protein>
<dbReference type="InterPro" id="IPR036396">
    <property type="entry name" value="Cyt_P450_sf"/>
</dbReference>
<keyword evidence="7" id="KW-1133">Transmembrane helix</keyword>
<evidence type="ECO:0000256" key="7">
    <source>
        <dbReference type="SAM" id="Phobius"/>
    </source>
</evidence>
<dbReference type="GO" id="GO:0004497">
    <property type="term" value="F:monooxygenase activity"/>
    <property type="evidence" value="ECO:0007669"/>
    <property type="project" value="UniProtKB-KW"/>
</dbReference>
<keyword evidence="6" id="KW-0503">Monooxygenase</keyword>
<accession>A0A9P4JE94</accession>
<dbReference type="OrthoDB" id="3934656at2759"/>
<evidence type="ECO:0000256" key="4">
    <source>
        <dbReference type="ARBA" id="ARBA00023004"/>
    </source>
</evidence>
<dbReference type="CDD" id="cd11060">
    <property type="entry name" value="CYP57A1-like"/>
    <property type="match status" value="1"/>
</dbReference>
<keyword evidence="3 5" id="KW-0479">Metal-binding</keyword>
<evidence type="ECO:0000313" key="9">
    <source>
        <dbReference type="Proteomes" id="UP000799536"/>
    </source>
</evidence>
<feature type="binding site" description="axial binding residue" evidence="5">
    <location>
        <position position="455"/>
    </location>
    <ligand>
        <name>heme</name>
        <dbReference type="ChEBI" id="CHEBI:30413"/>
    </ligand>
    <ligandPart>
        <name>Fe</name>
        <dbReference type="ChEBI" id="CHEBI:18248"/>
    </ligandPart>
</feature>
<dbReference type="PANTHER" id="PTHR24305:SF232">
    <property type="entry name" value="P450, PUTATIVE (EUROFUNG)-RELATED"/>
    <property type="match status" value="1"/>
</dbReference>
<evidence type="ECO:0000256" key="5">
    <source>
        <dbReference type="PIRSR" id="PIRSR602401-1"/>
    </source>
</evidence>
<dbReference type="InterPro" id="IPR002401">
    <property type="entry name" value="Cyt_P450_E_grp-I"/>
</dbReference>
<dbReference type="GO" id="GO:0020037">
    <property type="term" value="F:heme binding"/>
    <property type="evidence" value="ECO:0007669"/>
    <property type="project" value="InterPro"/>
</dbReference>
<dbReference type="GO" id="GO:0016705">
    <property type="term" value="F:oxidoreductase activity, acting on paired donors, with incorporation or reduction of molecular oxygen"/>
    <property type="evidence" value="ECO:0007669"/>
    <property type="project" value="InterPro"/>
</dbReference>
<evidence type="ECO:0000256" key="1">
    <source>
        <dbReference type="ARBA" id="ARBA00001971"/>
    </source>
</evidence>
<evidence type="ECO:0000313" key="8">
    <source>
        <dbReference type="EMBL" id="KAF2196241.1"/>
    </source>
</evidence>
<dbReference type="Pfam" id="PF00067">
    <property type="entry name" value="p450"/>
    <property type="match status" value="1"/>
</dbReference>
<dbReference type="InterPro" id="IPR001128">
    <property type="entry name" value="Cyt_P450"/>
</dbReference>
<dbReference type="Proteomes" id="UP000799536">
    <property type="component" value="Unassembled WGS sequence"/>
</dbReference>
<keyword evidence="6" id="KW-0560">Oxidoreductase</keyword>
<dbReference type="GO" id="GO:0005506">
    <property type="term" value="F:iron ion binding"/>
    <property type="evidence" value="ECO:0007669"/>
    <property type="project" value="InterPro"/>
</dbReference>
<keyword evidence="4 5" id="KW-0408">Iron</keyword>
<comment type="caution">
    <text evidence="8">The sequence shown here is derived from an EMBL/GenBank/DDBJ whole genome shotgun (WGS) entry which is preliminary data.</text>
</comment>
<comment type="cofactor">
    <cofactor evidence="1 5">
        <name>heme</name>
        <dbReference type="ChEBI" id="CHEBI:30413"/>
    </cofactor>
</comment>
<dbReference type="Gene3D" id="1.10.630.10">
    <property type="entry name" value="Cytochrome P450"/>
    <property type="match status" value="1"/>
</dbReference>
<organism evidence="8 9">
    <name type="scientific">Delitschia confertaspora ATCC 74209</name>
    <dbReference type="NCBI Taxonomy" id="1513339"/>
    <lineage>
        <taxon>Eukaryota</taxon>
        <taxon>Fungi</taxon>
        <taxon>Dikarya</taxon>
        <taxon>Ascomycota</taxon>
        <taxon>Pezizomycotina</taxon>
        <taxon>Dothideomycetes</taxon>
        <taxon>Pleosporomycetidae</taxon>
        <taxon>Pleosporales</taxon>
        <taxon>Delitschiaceae</taxon>
        <taxon>Delitschia</taxon>
    </lineage>
</organism>
<dbReference type="AlphaFoldDB" id="A0A9P4JE94"/>
<dbReference type="PRINTS" id="PR00463">
    <property type="entry name" value="EP450I"/>
</dbReference>
<dbReference type="SUPFAM" id="SSF48264">
    <property type="entry name" value="Cytochrome P450"/>
    <property type="match status" value="1"/>
</dbReference>
<dbReference type="EMBL" id="ML994438">
    <property type="protein sequence ID" value="KAF2196241.1"/>
    <property type="molecule type" value="Genomic_DNA"/>
</dbReference>
<dbReference type="PANTHER" id="PTHR24305">
    <property type="entry name" value="CYTOCHROME P450"/>
    <property type="match status" value="1"/>
</dbReference>
<keyword evidence="7" id="KW-0472">Membrane</keyword>
<comment type="similarity">
    <text evidence="2 6">Belongs to the cytochrome P450 family.</text>
</comment>
<dbReference type="InterPro" id="IPR050121">
    <property type="entry name" value="Cytochrome_P450_monoxygenase"/>
</dbReference>
<dbReference type="InterPro" id="IPR017972">
    <property type="entry name" value="Cyt_P450_CS"/>
</dbReference>
<name>A0A9P4JE94_9PLEO</name>
<sequence length="512" mass="57615">MYSHDLLDSATYGVMILIGVILVFMIVIAPLLTYRYLHLKTVPGPRWAPFTRLWLLRTLASEDSANIYKKVNQKYGPLARIGPNHVIVSEPEAIRNILGTHSAYTRGPWYNSLRLDPLNANLITERDESKHQKLRRRMAGGYSGKGIDSIEPIVEERIKEWINYIKNHVVSEDEGTVKFDMAPSVQYLTTDVISHLCFGHPFGFVKKHGDVHGFLNTLETRLPIIENLSVITELGHVLTLIAKIPFLNRMLLPQPTDTDGIGKIVGISKSVVDKRFAPNAKERNDILGSFIKNGIPREQIQSEITIALFAGSDTTASGLRGTLLHILSNPLVYWKLKKEIKDAEKEGRISNPILDSEAQKLPYLQACIKEGLRIFPPITALRERVVPEGGDTLLGHYLPGGTNVGINMAQSLLDPVFGADADVYRPERWLDQDPFRLEAMEKVHELVFGHGNTRCLGIRLAKMTLNKVLVTLLRDLNLTIASPIKPWNSRCHGIFFQRDFWLRITKGSDIES</sequence>
<keyword evidence="9" id="KW-1185">Reference proteome</keyword>
<keyword evidence="7" id="KW-0812">Transmembrane</keyword>
<evidence type="ECO:0000256" key="6">
    <source>
        <dbReference type="RuleBase" id="RU000461"/>
    </source>
</evidence>
<keyword evidence="5 6" id="KW-0349">Heme</keyword>
<dbReference type="PROSITE" id="PS00086">
    <property type="entry name" value="CYTOCHROME_P450"/>
    <property type="match status" value="1"/>
</dbReference>
<reference evidence="8" key="1">
    <citation type="journal article" date="2020" name="Stud. Mycol.">
        <title>101 Dothideomycetes genomes: a test case for predicting lifestyles and emergence of pathogens.</title>
        <authorList>
            <person name="Haridas S."/>
            <person name="Albert R."/>
            <person name="Binder M."/>
            <person name="Bloem J."/>
            <person name="Labutti K."/>
            <person name="Salamov A."/>
            <person name="Andreopoulos B."/>
            <person name="Baker S."/>
            <person name="Barry K."/>
            <person name="Bills G."/>
            <person name="Bluhm B."/>
            <person name="Cannon C."/>
            <person name="Castanera R."/>
            <person name="Culley D."/>
            <person name="Daum C."/>
            <person name="Ezra D."/>
            <person name="Gonzalez J."/>
            <person name="Henrissat B."/>
            <person name="Kuo A."/>
            <person name="Liang C."/>
            <person name="Lipzen A."/>
            <person name="Lutzoni F."/>
            <person name="Magnuson J."/>
            <person name="Mondo S."/>
            <person name="Nolan M."/>
            <person name="Ohm R."/>
            <person name="Pangilinan J."/>
            <person name="Park H.-J."/>
            <person name="Ramirez L."/>
            <person name="Alfaro M."/>
            <person name="Sun H."/>
            <person name="Tritt A."/>
            <person name="Yoshinaga Y."/>
            <person name="Zwiers L.-H."/>
            <person name="Turgeon B."/>
            <person name="Goodwin S."/>
            <person name="Spatafora J."/>
            <person name="Crous P."/>
            <person name="Grigoriev I."/>
        </authorList>
    </citation>
    <scope>NUCLEOTIDE SEQUENCE</scope>
    <source>
        <strain evidence="8">ATCC 74209</strain>
    </source>
</reference>
<evidence type="ECO:0000256" key="2">
    <source>
        <dbReference type="ARBA" id="ARBA00010617"/>
    </source>
</evidence>
<proteinExistence type="inferred from homology"/>